<comment type="similarity">
    <text evidence="1">Belongs to the metallo-dependent hydrolases superfamily. NagA family.</text>
</comment>
<dbReference type="Proteomes" id="UP000824151">
    <property type="component" value="Unassembled WGS sequence"/>
</dbReference>
<feature type="compositionally biased region" description="Low complexity" evidence="3">
    <location>
        <begin position="9"/>
        <end position="26"/>
    </location>
</feature>
<dbReference type="PANTHER" id="PTHR11113:SF14">
    <property type="entry name" value="N-ACETYLGLUCOSAMINE-6-PHOSPHATE DEACETYLASE"/>
    <property type="match status" value="1"/>
</dbReference>
<name>A0A9D1URG7_9MICC</name>
<dbReference type="Gene3D" id="3.20.20.140">
    <property type="entry name" value="Metal-dependent hydrolases"/>
    <property type="match status" value="1"/>
</dbReference>
<protein>
    <submittedName>
        <fullName evidence="4">Amidohydrolase family protein</fullName>
    </submittedName>
</protein>
<evidence type="ECO:0000313" key="4">
    <source>
        <dbReference type="EMBL" id="HIW98588.1"/>
    </source>
</evidence>
<proteinExistence type="inferred from homology"/>
<dbReference type="SUPFAM" id="SSF51556">
    <property type="entry name" value="Metallo-dependent hydrolases"/>
    <property type="match status" value="1"/>
</dbReference>
<accession>A0A9D1URG7</accession>
<gene>
    <name evidence="4" type="ORF">H9871_00425</name>
</gene>
<reference evidence="4" key="2">
    <citation type="submission" date="2021-04" db="EMBL/GenBank/DDBJ databases">
        <authorList>
            <person name="Gilroy R."/>
        </authorList>
    </citation>
    <scope>NUCLEOTIDE SEQUENCE</scope>
    <source>
        <strain evidence="4">ChiHejej3B27-3195</strain>
    </source>
</reference>
<dbReference type="EMBL" id="DXGD01000018">
    <property type="protein sequence ID" value="HIW98588.1"/>
    <property type="molecule type" value="Genomic_DNA"/>
</dbReference>
<dbReference type="PANTHER" id="PTHR11113">
    <property type="entry name" value="N-ACETYLGLUCOSAMINE-6-PHOSPHATE DEACETYLASE"/>
    <property type="match status" value="1"/>
</dbReference>
<keyword evidence="2" id="KW-0378">Hydrolase</keyword>
<sequence>MTRDESVNPTSAPTTAPAAIPEATAGATAEAAHEHITETAPEVIAGRDPASGGGLRLHLRAGMIDRIERCPAGELADEAPYLAPGLIDLQVNGYGGFDVNGEATSVEGIVAITQRLASEGITTWIPTVITASEEMICRSLALVAKAKAKHPDVDAAVPFAHVEGPFLSALDGPRGVHDPRHIRPVDAAEVARWAEAGPVGYVTVSPHWERSAIEISRIVAGGVAVSLGHTHAGPEQILAAVDAGATLSTHLGNGIFAELPRHPNALWTQLADDRLTCGLIADGHHLPADTLRVMLRCLGGDRAVLVSDSVELAGAAPGRYQTAVGGTVELSDAGRLSYAGT</sequence>
<dbReference type="GO" id="GO:0006046">
    <property type="term" value="P:N-acetylglucosamine catabolic process"/>
    <property type="evidence" value="ECO:0007669"/>
    <property type="project" value="TreeGrafter"/>
</dbReference>
<dbReference type="AlphaFoldDB" id="A0A9D1URG7"/>
<dbReference type="GO" id="GO:0008448">
    <property type="term" value="F:N-acetylglucosamine-6-phosphate deacetylase activity"/>
    <property type="evidence" value="ECO:0007669"/>
    <property type="project" value="TreeGrafter"/>
</dbReference>
<reference evidence="4" key="1">
    <citation type="journal article" date="2021" name="PeerJ">
        <title>Extensive microbial diversity within the chicken gut microbiome revealed by metagenomics and culture.</title>
        <authorList>
            <person name="Gilroy R."/>
            <person name="Ravi A."/>
            <person name="Getino M."/>
            <person name="Pursley I."/>
            <person name="Horton D.L."/>
            <person name="Alikhan N.F."/>
            <person name="Baker D."/>
            <person name="Gharbi K."/>
            <person name="Hall N."/>
            <person name="Watson M."/>
            <person name="Adriaenssens E.M."/>
            <person name="Foster-Nyarko E."/>
            <person name="Jarju S."/>
            <person name="Secka A."/>
            <person name="Antonio M."/>
            <person name="Oren A."/>
            <person name="Chaudhuri R.R."/>
            <person name="La Ragione R."/>
            <person name="Hildebrand F."/>
            <person name="Pallen M.J."/>
        </authorList>
    </citation>
    <scope>NUCLEOTIDE SEQUENCE</scope>
    <source>
        <strain evidence="4">ChiHejej3B27-3195</strain>
    </source>
</reference>
<organism evidence="4 5">
    <name type="scientific">Candidatus Nesterenkonia stercoripullorum</name>
    <dbReference type="NCBI Taxonomy" id="2838701"/>
    <lineage>
        <taxon>Bacteria</taxon>
        <taxon>Bacillati</taxon>
        <taxon>Actinomycetota</taxon>
        <taxon>Actinomycetes</taxon>
        <taxon>Micrococcales</taxon>
        <taxon>Micrococcaceae</taxon>
        <taxon>Nesterenkonia</taxon>
    </lineage>
</organism>
<evidence type="ECO:0000256" key="1">
    <source>
        <dbReference type="ARBA" id="ARBA00010716"/>
    </source>
</evidence>
<evidence type="ECO:0000256" key="3">
    <source>
        <dbReference type="SAM" id="MobiDB-lite"/>
    </source>
</evidence>
<feature type="region of interest" description="Disordered" evidence="3">
    <location>
        <begin position="1"/>
        <end position="26"/>
    </location>
</feature>
<dbReference type="InterPro" id="IPR032466">
    <property type="entry name" value="Metal_Hydrolase"/>
</dbReference>
<evidence type="ECO:0000313" key="5">
    <source>
        <dbReference type="Proteomes" id="UP000824151"/>
    </source>
</evidence>
<feature type="non-terminal residue" evidence="4">
    <location>
        <position position="341"/>
    </location>
</feature>
<comment type="caution">
    <text evidence="4">The sequence shown here is derived from an EMBL/GenBank/DDBJ whole genome shotgun (WGS) entry which is preliminary data.</text>
</comment>
<evidence type="ECO:0000256" key="2">
    <source>
        <dbReference type="ARBA" id="ARBA00022801"/>
    </source>
</evidence>